<dbReference type="AlphaFoldDB" id="A0A918CAP0"/>
<evidence type="ECO:0000256" key="1">
    <source>
        <dbReference type="SAM" id="MobiDB-lite"/>
    </source>
</evidence>
<dbReference type="SUPFAM" id="SSF51101">
    <property type="entry name" value="Mannose-binding lectins"/>
    <property type="match status" value="1"/>
</dbReference>
<reference evidence="3" key="1">
    <citation type="journal article" date="2014" name="Int. J. Syst. Evol. Microbiol.">
        <title>Complete genome sequence of Corynebacterium casei LMG S-19264T (=DSM 44701T), isolated from a smear-ripened cheese.</title>
        <authorList>
            <consortium name="US DOE Joint Genome Institute (JGI-PGF)"/>
            <person name="Walter F."/>
            <person name="Albersmeier A."/>
            <person name="Kalinowski J."/>
            <person name="Ruckert C."/>
        </authorList>
    </citation>
    <scope>NUCLEOTIDE SEQUENCE</scope>
    <source>
        <strain evidence="3">JCM 31311</strain>
    </source>
</reference>
<dbReference type="Pfam" id="PF01419">
    <property type="entry name" value="Jacalin"/>
    <property type="match status" value="1"/>
</dbReference>
<feature type="compositionally biased region" description="Basic residues" evidence="1">
    <location>
        <begin position="223"/>
        <end position="233"/>
    </location>
</feature>
<organism evidence="3 4">
    <name type="scientific">Deinococcus ruber</name>
    <dbReference type="NCBI Taxonomy" id="1848197"/>
    <lineage>
        <taxon>Bacteria</taxon>
        <taxon>Thermotogati</taxon>
        <taxon>Deinococcota</taxon>
        <taxon>Deinococci</taxon>
        <taxon>Deinococcales</taxon>
        <taxon>Deinococcaceae</taxon>
        <taxon>Deinococcus</taxon>
    </lineage>
</organism>
<sequence>MMKYRFGPSGGHGGHAFEDALPGDTVALETGETASLTGLIGVRVRHADRIDAVSLVWGYSGPDGQAVPAPTELEEPHGGPEGVEELFELHAPDEWITVISGRYGQTVDSLRLETNLGRSAEFGGKGGDHAFQYDIPAGLKLAGFFGSAGYLLDALGVILSPAVSAPETVPESSKTPARKTPARKAAASKPAAPSEDAKAAKPRKAAKSTADTATPPAEDAPKPKRNRKKAAES</sequence>
<dbReference type="EMBL" id="BMQL01000016">
    <property type="protein sequence ID" value="GGR14133.1"/>
    <property type="molecule type" value="Genomic_DNA"/>
</dbReference>
<feature type="region of interest" description="Disordered" evidence="1">
    <location>
        <begin position="164"/>
        <end position="233"/>
    </location>
</feature>
<gene>
    <name evidence="3" type="ORF">GCM10008957_28710</name>
</gene>
<dbReference type="Proteomes" id="UP000603865">
    <property type="component" value="Unassembled WGS sequence"/>
</dbReference>
<evidence type="ECO:0000313" key="3">
    <source>
        <dbReference type="EMBL" id="GGR14133.1"/>
    </source>
</evidence>
<dbReference type="InterPro" id="IPR001229">
    <property type="entry name" value="Jacalin-like_lectin_dom"/>
</dbReference>
<feature type="compositionally biased region" description="Low complexity" evidence="1">
    <location>
        <begin position="183"/>
        <end position="194"/>
    </location>
</feature>
<dbReference type="RefSeq" id="WP_189091204.1">
    <property type="nucleotide sequence ID" value="NZ_BMQL01000016.1"/>
</dbReference>
<accession>A0A918CAP0</accession>
<dbReference type="Gene3D" id="2.100.10.30">
    <property type="entry name" value="Jacalin-like lectin domain"/>
    <property type="match status" value="1"/>
</dbReference>
<dbReference type="PROSITE" id="PS51752">
    <property type="entry name" value="JACALIN_LECTIN"/>
    <property type="match status" value="1"/>
</dbReference>
<protein>
    <recommendedName>
        <fullName evidence="2">Jacalin-type lectin domain-containing protein</fullName>
    </recommendedName>
</protein>
<dbReference type="InterPro" id="IPR036404">
    <property type="entry name" value="Jacalin-like_lectin_dom_sf"/>
</dbReference>
<evidence type="ECO:0000313" key="4">
    <source>
        <dbReference type="Proteomes" id="UP000603865"/>
    </source>
</evidence>
<feature type="compositionally biased region" description="Low complexity" evidence="1">
    <location>
        <begin position="207"/>
        <end position="217"/>
    </location>
</feature>
<dbReference type="PANTHER" id="PTHR47293">
    <property type="entry name" value="JACALIN-RELATED LECTIN 3"/>
    <property type="match status" value="1"/>
</dbReference>
<comment type="caution">
    <text evidence="3">The sequence shown here is derived from an EMBL/GenBank/DDBJ whole genome shotgun (WGS) entry which is preliminary data.</text>
</comment>
<keyword evidence="4" id="KW-1185">Reference proteome</keyword>
<feature type="domain" description="Jacalin-type lectin" evidence="2">
    <location>
        <begin position="3"/>
        <end position="161"/>
    </location>
</feature>
<name>A0A918CAP0_9DEIO</name>
<dbReference type="SMART" id="SM00915">
    <property type="entry name" value="Jacalin"/>
    <property type="match status" value="1"/>
</dbReference>
<proteinExistence type="predicted"/>
<reference evidence="3" key="2">
    <citation type="submission" date="2020-09" db="EMBL/GenBank/DDBJ databases">
        <authorList>
            <person name="Sun Q."/>
            <person name="Ohkuma M."/>
        </authorList>
    </citation>
    <scope>NUCLEOTIDE SEQUENCE</scope>
    <source>
        <strain evidence="3">JCM 31311</strain>
    </source>
</reference>
<evidence type="ECO:0000259" key="2">
    <source>
        <dbReference type="PROSITE" id="PS51752"/>
    </source>
</evidence>
<dbReference type="PANTHER" id="PTHR47293:SF15">
    <property type="entry name" value="JACALIN-RELATED LECTIN 19"/>
    <property type="match status" value="1"/>
</dbReference>